<keyword evidence="5 8" id="KW-1133">Transmembrane helix</keyword>
<evidence type="ECO:0000256" key="8">
    <source>
        <dbReference type="SAM" id="Phobius"/>
    </source>
</evidence>
<dbReference type="CDD" id="cd13127">
    <property type="entry name" value="MATE_tuaB_like"/>
    <property type="match status" value="1"/>
</dbReference>
<feature type="transmembrane region" description="Helical" evidence="8">
    <location>
        <begin position="234"/>
        <end position="253"/>
    </location>
</feature>
<feature type="compositionally biased region" description="Polar residues" evidence="7">
    <location>
        <begin position="488"/>
        <end position="502"/>
    </location>
</feature>
<dbReference type="KEGG" id="fsl:EJO69_00930"/>
<dbReference type="RefSeq" id="WP_126037985.1">
    <property type="nucleotide sequence ID" value="NZ_CP034438.1"/>
</dbReference>
<feature type="transmembrane region" description="Helical" evidence="8">
    <location>
        <begin position="176"/>
        <end position="194"/>
    </location>
</feature>
<name>A0A3S8Z6C9_9ACTO</name>
<keyword evidence="4 8" id="KW-0812">Transmembrane</keyword>
<comment type="subcellular location">
    <subcellularLocation>
        <location evidence="1">Cell membrane</location>
        <topology evidence="1">Multi-pass membrane protein</topology>
    </subcellularLocation>
</comment>
<feature type="transmembrane region" description="Helical" evidence="8">
    <location>
        <begin position="148"/>
        <end position="170"/>
    </location>
</feature>
<evidence type="ECO:0000256" key="6">
    <source>
        <dbReference type="ARBA" id="ARBA00023136"/>
    </source>
</evidence>
<feature type="transmembrane region" description="Helical" evidence="8">
    <location>
        <begin position="378"/>
        <end position="398"/>
    </location>
</feature>
<feature type="transmembrane region" description="Helical" evidence="8">
    <location>
        <begin position="410"/>
        <end position="431"/>
    </location>
</feature>
<organism evidence="9 10">
    <name type="scientific">Flaviflexus salsibiostraticola</name>
    <dbReference type="NCBI Taxonomy" id="1282737"/>
    <lineage>
        <taxon>Bacteria</taxon>
        <taxon>Bacillati</taxon>
        <taxon>Actinomycetota</taxon>
        <taxon>Actinomycetes</taxon>
        <taxon>Actinomycetales</taxon>
        <taxon>Actinomycetaceae</taxon>
        <taxon>Flaviflexus</taxon>
    </lineage>
</organism>
<dbReference type="Pfam" id="PF13440">
    <property type="entry name" value="Polysacc_synt_3"/>
    <property type="match status" value="1"/>
</dbReference>
<evidence type="ECO:0000256" key="1">
    <source>
        <dbReference type="ARBA" id="ARBA00004651"/>
    </source>
</evidence>
<feature type="transmembrane region" description="Helical" evidence="8">
    <location>
        <begin position="15"/>
        <end position="39"/>
    </location>
</feature>
<gene>
    <name evidence="9" type="ORF">EJO69_00930</name>
</gene>
<evidence type="ECO:0000313" key="9">
    <source>
        <dbReference type="EMBL" id="AZN29018.1"/>
    </source>
</evidence>
<keyword evidence="10" id="KW-1185">Reference proteome</keyword>
<feature type="transmembrane region" description="Helical" evidence="8">
    <location>
        <begin position="353"/>
        <end position="372"/>
    </location>
</feature>
<protein>
    <submittedName>
        <fullName evidence="9">Lipopolysaccharide biosynthesis protein</fullName>
    </submittedName>
</protein>
<feature type="transmembrane region" description="Helical" evidence="8">
    <location>
        <begin position="322"/>
        <end position="346"/>
    </location>
</feature>
<evidence type="ECO:0000256" key="2">
    <source>
        <dbReference type="ARBA" id="ARBA00007430"/>
    </source>
</evidence>
<feature type="transmembrane region" description="Helical" evidence="8">
    <location>
        <begin position="443"/>
        <end position="462"/>
    </location>
</feature>
<feature type="region of interest" description="Disordered" evidence="7">
    <location>
        <begin position="477"/>
        <end position="547"/>
    </location>
</feature>
<sequence>MTRRVSAKPSLRQGLAWSAVSALVLRLGTLAVGIFLARLLSPEQFGVYAIALTVQAVLMTLADFGLSTDLIRSRDHERKAPTVATLGLVTGTSLALIMVWSAQGTAELLGSPDAGPVIAVMSLTLVFAGAGVVPFASLQRNFEQKKLFVANLADFIVGTVLTVLLILAGWGVMALAISRVIAQLTSMTLQFVLSGERPRFGFNRSLVPQVLTFGLPVAGANLLSWVLLSSDKVIISHLAGPAALGFYFLAFNISNWPMSAIGQVVRAVALPAFSRSGAPRDRILADAVAPTWTFTLLAGLLLALLASPVIEIVYGEKWLDAAPILIILGLFGALRTLFDMAVAFLLARGHSGAVLVVQVAWLSALIPALYLGTRMDGGVGAATGHFAVALVVVAPAYCWALARAGASLRLLWASVWPPMAAALPTAAAVLVVMEIVDGPLPRLLVGGTAGTAVYLLVIGSWVRRRLAIASRLGEPAGLPGGTPAETASPDTGTPDQAPSTVQEPVLDPPQASAATRFSARRAASRRKRAVGDLSEESSDAAPVRTAL</sequence>
<dbReference type="GO" id="GO:0005886">
    <property type="term" value="C:plasma membrane"/>
    <property type="evidence" value="ECO:0007669"/>
    <property type="project" value="UniProtKB-SubCell"/>
</dbReference>
<accession>A0A3S8Z6C9</accession>
<dbReference type="PANTHER" id="PTHR30250:SF10">
    <property type="entry name" value="LIPOPOLYSACCHARIDE BIOSYNTHESIS PROTEIN WZXC"/>
    <property type="match status" value="1"/>
</dbReference>
<reference evidence="9 10" key="1">
    <citation type="submission" date="2018-12" db="EMBL/GenBank/DDBJ databases">
        <title>Complete genome sequence of Flaviflexus salsibiostraticola KCTC 33148.</title>
        <authorList>
            <person name="Bae J.-W."/>
        </authorList>
    </citation>
    <scope>NUCLEOTIDE SEQUENCE [LARGE SCALE GENOMIC DNA]</scope>
    <source>
        <strain evidence="9 10">KCTC 33148</strain>
    </source>
</reference>
<dbReference type="Proteomes" id="UP000270021">
    <property type="component" value="Chromosome"/>
</dbReference>
<keyword evidence="6 8" id="KW-0472">Membrane</keyword>
<feature type="transmembrane region" description="Helical" evidence="8">
    <location>
        <begin position="206"/>
        <end position="228"/>
    </location>
</feature>
<feature type="compositionally biased region" description="Basic residues" evidence="7">
    <location>
        <begin position="518"/>
        <end position="528"/>
    </location>
</feature>
<proteinExistence type="inferred from homology"/>
<feature type="transmembrane region" description="Helical" evidence="8">
    <location>
        <begin position="83"/>
        <end position="102"/>
    </location>
</feature>
<feature type="transmembrane region" description="Helical" evidence="8">
    <location>
        <begin position="45"/>
        <end position="62"/>
    </location>
</feature>
<evidence type="ECO:0000256" key="4">
    <source>
        <dbReference type="ARBA" id="ARBA00022692"/>
    </source>
</evidence>
<dbReference type="InterPro" id="IPR050833">
    <property type="entry name" value="Poly_Biosynth_Transport"/>
</dbReference>
<dbReference type="PANTHER" id="PTHR30250">
    <property type="entry name" value="PST FAMILY PREDICTED COLANIC ACID TRANSPORTER"/>
    <property type="match status" value="1"/>
</dbReference>
<keyword evidence="3" id="KW-1003">Cell membrane</keyword>
<evidence type="ECO:0000313" key="10">
    <source>
        <dbReference type="Proteomes" id="UP000270021"/>
    </source>
</evidence>
<dbReference type="AlphaFoldDB" id="A0A3S8Z6C9"/>
<feature type="transmembrane region" description="Helical" evidence="8">
    <location>
        <begin position="114"/>
        <end position="136"/>
    </location>
</feature>
<feature type="transmembrane region" description="Helical" evidence="8">
    <location>
        <begin position="283"/>
        <end position="310"/>
    </location>
</feature>
<evidence type="ECO:0000256" key="7">
    <source>
        <dbReference type="SAM" id="MobiDB-lite"/>
    </source>
</evidence>
<dbReference type="OrthoDB" id="9770347at2"/>
<evidence type="ECO:0000256" key="3">
    <source>
        <dbReference type="ARBA" id="ARBA00022475"/>
    </source>
</evidence>
<evidence type="ECO:0000256" key="5">
    <source>
        <dbReference type="ARBA" id="ARBA00022989"/>
    </source>
</evidence>
<dbReference type="EMBL" id="CP034438">
    <property type="protein sequence ID" value="AZN29018.1"/>
    <property type="molecule type" value="Genomic_DNA"/>
</dbReference>
<comment type="similarity">
    <text evidence="2">Belongs to the polysaccharide synthase family.</text>
</comment>